<gene>
    <name evidence="1" type="ORF">OSTQU699_LOCUS4330</name>
</gene>
<reference evidence="1" key="1">
    <citation type="submission" date="2020-12" db="EMBL/GenBank/DDBJ databases">
        <authorList>
            <person name="Iha C."/>
        </authorList>
    </citation>
    <scope>NUCLEOTIDE SEQUENCE</scope>
</reference>
<accession>A0A8S1IVB0</accession>
<protein>
    <submittedName>
        <fullName evidence="1">Uncharacterized protein</fullName>
    </submittedName>
</protein>
<dbReference type="Proteomes" id="UP000708148">
    <property type="component" value="Unassembled WGS sequence"/>
</dbReference>
<sequence length="159" mass="18217">MLVRLEVELCGWLDSEVANSSQRPPVSDFPAFKASLKWWRGWIYVHSVITPALQKGDWMLPCRQCDVYRVVLLNCDTETAPHSNDHSHVFLMALNWSPEPQYHQEIEEYVATILLGPSSVAMAPDWRACSNRLKTSPRQYSAIVVRGEKWCGEQQCTSH</sequence>
<proteinExistence type="predicted"/>
<dbReference type="AlphaFoldDB" id="A0A8S1IVB0"/>
<organism evidence="1 2">
    <name type="scientific">Ostreobium quekettii</name>
    <dbReference type="NCBI Taxonomy" id="121088"/>
    <lineage>
        <taxon>Eukaryota</taxon>
        <taxon>Viridiplantae</taxon>
        <taxon>Chlorophyta</taxon>
        <taxon>core chlorophytes</taxon>
        <taxon>Ulvophyceae</taxon>
        <taxon>TCBD clade</taxon>
        <taxon>Bryopsidales</taxon>
        <taxon>Ostreobineae</taxon>
        <taxon>Ostreobiaceae</taxon>
        <taxon>Ostreobium</taxon>
    </lineage>
</organism>
<dbReference type="EMBL" id="CAJHUC010000930">
    <property type="protein sequence ID" value="CAD7698971.1"/>
    <property type="molecule type" value="Genomic_DNA"/>
</dbReference>
<comment type="caution">
    <text evidence="1">The sequence shown here is derived from an EMBL/GenBank/DDBJ whole genome shotgun (WGS) entry which is preliminary data.</text>
</comment>
<keyword evidence="2" id="KW-1185">Reference proteome</keyword>
<evidence type="ECO:0000313" key="2">
    <source>
        <dbReference type="Proteomes" id="UP000708148"/>
    </source>
</evidence>
<name>A0A8S1IVB0_9CHLO</name>
<evidence type="ECO:0000313" key="1">
    <source>
        <dbReference type="EMBL" id="CAD7698971.1"/>
    </source>
</evidence>